<dbReference type="RefSeq" id="XP_053082307.1">
    <property type="nucleotide sequence ID" value="XM_053226332.1"/>
</dbReference>
<dbReference type="Proteomes" id="UP001652583">
    <property type="component" value="Chromosome B4"/>
</dbReference>
<keyword evidence="3" id="KW-1185">Reference proteome</keyword>
<reference evidence="4 5" key="1">
    <citation type="submission" date="2025-05" db="UniProtKB">
        <authorList>
            <consortium name="RefSeq"/>
        </authorList>
    </citation>
    <scope>IDENTIFICATION</scope>
    <source>
        <tissue evidence="4 5">Blood</tissue>
    </source>
</reference>
<feature type="compositionally biased region" description="Basic residues" evidence="1">
    <location>
        <begin position="336"/>
        <end position="345"/>
    </location>
</feature>
<dbReference type="GeneID" id="106989338"/>
<keyword evidence="2" id="KW-0472">Membrane</keyword>
<name>A0ABM3QEF3_ACIJB</name>
<sequence>MAAGRSRSSSSVSCFSWEKLGARGRLNPHLPPGYHWGSGQPGWEARAQVAPGEASRAPGRLGDPGWATAASLPPPSLPVHLQIRIPFLLGWFPALLFFFSLYFSFPPLLLFSFCPTFAVFFSIFFPSFTFLLFFSPFLPFSFCLLLLLLFSFLFPSLFFYFLAPSFHPFAFPSLRFPPSQNRRILHLCSVPYQIFFIFTSLPLSLREALPLSPALGLFQIFSSLAGLLSLWFSNFLVLCAVSSTFFPLFLSPLSAMEILPKTAPPPPAGALSCVRPAILHAVLCRLPPNLGAKCKGPGMGRFPLVEKSGPSPQLPTTGLEEPCQIVVSPSILIKKRKRKKRKGRVKEREPRRLWEEVGGVLGR</sequence>
<keyword evidence="2" id="KW-0812">Transmembrane</keyword>
<evidence type="ECO:0000256" key="2">
    <source>
        <dbReference type="SAM" id="Phobius"/>
    </source>
</evidence>
<dbReference type="RefSeq" id="XP_053082306.1">
    <property type="nucleotide sequence ID" value="XM_053226331.1"/>
</dbReference>
<feature type="transmembrane region" description="Helical" evidence="2">
    <location>
        <begin position="139"/>
        <end position="163"/>
    </location>
</feature>
<feature type="transmembrane region" description="Helical" evidence="2">
    <location>
        <begin position="217"/>
        <end position="250"/>
    </location>
</feature>
<evidence type="ECO:0000313" key="3">
    <source>
        <dbReference type="Proteomes" id="UP001652583"/>
    </source>
</evidence>
<proteinExistence type="predicted"/>
<protein>
    <submittedName>
        <fullName evidence="4 5">Uncharacterized protein LOC106989338</fullName>
    </submittedName>
</protein>
<feature type="transmembrane region" description="Helical" evidence="2">
    <location>
        <begin position="110"/>
        <end position="133"/>
    </location>
</feature>
<feature type="transmembrane region" description="Helical" evidence="2">
    <location>
        <begin position="83"/>
        <end position="103"/>
    </location>
</feature>
<feature type="transmembrane region" description="Helical" evidence="2">
    <location>
        <begin position="184"/>
        <end position="205"/>
    </location>
</feature>
<accession>A0ABM3QEF3</accession>
<evidence type="ECO:0000256" key="1">
    <source>
        <dbReference type="SAM" id="MobiDB-lite"/>
    </source>
</evidence>
<gene>
    <name evidence="4 5" type="primary">LOC106989338</name>
</gene>
<evidence type="ECO:0000313" key="4">
    <source>
        <dbReference type="RefSeq" id="XP_053082306.1"/>
    </source>
</evidence>
<organism evidence="3 5">
    <name type="scientific">Acinonyx jubatus</name>
    <name type="common">Cheetah</name>
    <dbReference type="NCBI Taxonomy" id="32536"/>
    <lineage>
        <taxon>Eukaryota</taxon>
        <taxon>Metazoa</taxon>
        <taxon>Chordata</taxon>
        <taxon>Craniata</taxon>
        <taxon>Vertebrata</taxon>
        <taxon>Euteleostomi</taxon>
        <taxon>Mammalia</taxon>
        <taxon>Eutheria</taxon>
        <taxon>Laurasiatheria</taxon>
        <taxon>Carnivora</taxon>
        <taxon>Feliformia</taxon>
        <taxon>Felidae</taxon>
        <taxon>Felinae</taxon>
        <taxon>Acinonyx</taxon>
    </lineage>
</organism>
<feature type="compositionally biased region" description="Basic and acidic residues" evidence="1">
    <location>
        <begin position="346"/>
        <end position="355"/>
    </location>
</feature>
<evidence type="ECO:0000313" key="5">
    <source>
        <dbReference type="RefSeq" id="XP_053082307.1"/>
    </source>
</evidence>
<keyword evidence="2" id="KW-1133">Transmembrane helix</keyword>
<feature type="region of interest" description="Disordered" evidence="1">
    <location>
        <begin position="336"/>
        <end position="363"/>
    </location>
</feature>